<dbReference type="SUPFAM" id="SSF52218">
    <property type="entry name" value="Flavoproteins"/>
    <property type="match status" value="1"/>
</dbReference>
<dbReference type="InterPro" id="IPR051545">
    <property type="entry name" value="NAD(P)H_dehydrogenase_qn"/>
</dbReference>
<dbReference type="InterPro" id="IPR029039">
    <property type="entry name" value="Flavoprotein-like_sf"/>
</dbReference>
<dbReference type="AlphaFoldDB" id="A0A2V5K5H6"/>
<evidence type="ECO:0000313" key="4">
    <source>
        <dbReference type="EMBL" id="PYI54518.1"/>
    </source>
</evidence>
<dbReference type="Gene3D" id="3.40.50.360">
    <property type="match status" value="1"/>
</dbReference>
<evidence type="ECO:0000259" key="3">
    <source>
        <dbReference type="Pfam" id="PF02525"/>
    </source>
</evidence>
<dbReference type="OrthoDB" id="9798454at2"/>
<dbReference type="PANTHER" id="PTHR10204">
    <property type="entry name" value="NAD P H OXIDOREDUCTASE-RELATED"/>
    <property type="match status" value="1"/>
</dbReference>
<name>A0A2V5K5H6_9BACL</name>
<dbReference type="Proteomes" id="UP000247476">
    <property type="component" value="Unassembled WGS sequence"/>
</dbReference>
<evidence type="ECO:0000256" key="1">
    <source>
        <dbReference type="ARBA" id="ARBA00006252"/>
    </source>
</evidence>
<dbReference type="Pfam" id="PF02525">
    <property type="entry name" value="Flavodoxin_2"/>
    <property type="match status" value="1"/>
</dbReference>
<dbReference type="PANTHER" id="PTHR10204:SF34">
    <property type="entry name" value="NAD(P)H DEHYDROGENASE [QUINONE] 1 ISOFORM 1"/>
    <property type="match status" value="1"/>
</dbReference>
<keyword evidence="2" id="KW-0560">Oxidoreductase</keyword>
<keyword evidence="5" id="KW-1185">Reference proteome</keyword>
<dbReference type="NCBIfam" id="NF007280">
    <property type="entry name" value="PRK09739.1"/>
    <property type="match status" value="1"/>
</dbReference>
<dbReference type="GO" id="GO:0003955">
    <property type="term" value="F:NAD(P)H dehydrogenase (quinone) activity"/>
    <property type="evidence" value="ECO:0007669"/>
    <property type="project" value="TreeGrafter"/>
</dbReference>
<sequence length="202" mass="22928">MKILVVVSHPRENSLTFSVASRFISGLAAAGHEAEMLDLHRIGFHPVLGEADEPDWSSSRKTYSPEVEAEIERMKACDALAFVFPIWWYYLPAMLKGYIDRVWNNGFAYGSNRLHHQKVLWLGLAAASREHFEKRQYGKTLSHLLNVGIAEYCGISNSQVEILYDTLDTKPEVFEQILARAYDLGLHYDNDVKAVGESPQQK</sequence>
<protein>
    <submittedName>
        <fullName evidence="4">NAD(P)H oxidoreductase</fullName>
    </submittedName>
</protein>
<gene>
    <name evidence="4" type="ORF">DLM86_13720</name>
</gene>
<dbReference type="GO" id="GO:0005829">
    <property type="term" value="C:cytosol"/>
    <property type="evidence" value="ECO:0007669"/>
    <property type="project" value="TreeGrafter"/>
</dbReference>
<accession>A0A2V5K5H6</accession>
<dbReference type="EMBL" id="QJVJ01000005">
    <property type="protein sequence ID" value="PYI54518.1"/>
    <property type="molecule type" value="Genomic_DNA"/>
</dbReference>
<reference evidence="4 5" key="1">
    <citation type="submission" date="2018-05" db="EMBL/GenBank/DDBJ databases">
        <title>Paenibacillus flagellatus sp. nov., isolated from selenium mineral soil.</title>
        <authorList>
            <person name="Dai X."/>
        </authorList>
    </citation>
    <scope>NUCLEOTIDE SEQUENCE [LARGE SCALE GENOMIC DNA]</scope>
    <source>
        <strain evidence="4 5">DXL2</strain>
    </source>
</reference>
<evidence type="ECO:0000256" key="2">
    <source>
        <dbReference type="ARBA" id="ARBA00023002"/>
    </source>
</evidence>
<evidence type="ECO:0000313" key="5">
    <source>
        <dbReference type="Proteomes" id="UP000247476"/>
    </source>
</evidence>
<dbReference type="RefSeq" id="WP_110840575.1">
    <property type="nucleotide sequence ID" value="NZ_QJVJ01000005.1"/>
</dbReference>
<comment type="caution">
    <text evidence="4">The sequence shown here is derived from an EMBL/GenBank/DDBJ whole genome shotgun (WGS) entry which is preliminary data.</text>
</comment>
<feature type="domain" description="Flavodoxin-like fold" evidence="3">
    <location>
        <begin position="1"/>
        <end position="180"/>
    </location>
</feature>
<comment type="similarity">
    <text evidence="1">Belongs to the NAD(P)H dehydrogenase (quinone) family.</text>
</comment>
<proteinExistence type="inferred from homology"/>
<organism evidence="4 5">
    <name type="scientific">Paenibacillus flagellatus</name>
    <dbReference type="NCBI Taxonomy" id="2211139"/>
    <lineage>
        <taxon>Bacteria</taxon>
        <taxon>Bacillati</taxon>
        <taxon>Bacillota</taxon>
        <taxon>Bacilli</taxon>
        <taxon>Bacillales</taxon>
        <taxon>Paenibacillaceae</taxon>
        <taxon>Paenibacillus</taxon>
    </lineage>
</organism>
<dbReference type="InterPro" id="IPR003680">
    <property type="entry name" value="Flavodoxin_fold"/>
</dbReference>